<dbReference type="GO" id="GO:0003887">
    <property type="term" value="F:DNA-directed DNA polymerase activity"/>
    <property type="evidence" value="ECO:0007669"/>
    <property type="project" value="UniProtKB-KW"/>
</dbReference>
<evidence type="ECO:0000256" key="14">
    <source>
        <dbReference type="ARBA" id="ARBA00048173"/>
    </source>
</evidence>
<dbReference type="Gene3D" id="4.10.60.10">
    <property type="entry name" value="Zinc finger, CCHC-type"/>
    <property type="match status" value="1"/>
</dbReference>
<evidence type="ECO:0000256" key="15">
    <source>
        <dbReference type="ARBA" id="ARBA00049244"/>
    </source>
</evidence>
<evidence type="ECO:0000313" key="18">
    <source>
        <dbReference type="EMBL" id="SCV67088.1"/>
    </source>
</evidence>
<dbReference type="InterPro" id="IPR057670">
    <property type="entry name" value="SH3_retrovirus"/>
</dbReference>
<gene>
    <name evidence="18" type="ORF">BQ2448_5734</name>
</gene>
<keyword evidence="6" id="KW-0378">Hydrolase</keyword>
<proteinExistence type="predicted"/>
<dbReference type="SUPFAM" id="SSF53098">
    <property type="entry name" value="Ribonuclease H-like"/>
    <property type="match status" value="2"/>
</dbReference>
<dbReference type="Pfam" id="PF00665">
    <property type="entry name" value="rve"/>
    <property type="match status" value="2"/>
</dbReference>
<dbReference type="GO" id="GO:0016787">
    <property type="term" value="F:hydrolase activity"/>
    <property type="evidence" value="ECO:0007669"/>
    <property type="project" value="UniProtKB-KW"/>
</dbReference>
<feature type="domain" description="Integrase catalytic" evidence="17">
    <location>
        <begin position="1919"/>
        <end position="2082"/>
    </location>
</feature>
<organism evidence="18 19">
    <name type="scientific">Microbotryum intermedium</name>
    <dbReference type="NCBI Taxonomy" id="269621"/>
    <lineage>
        <taxon>Eukaryota</taxon>
        <taxon>Fungi</taxon>
        <taxon>Dikarya</taxon>
        <taxon>Basidiomycota</taxon>
        <taxon>Pucciniomycotina</taxon>
        <taxon>Microbotryomycetes</taxon>
        <taxon>Microbotryales</taxon>
        <taxon>Microbotryaceae</taxon>
        <taxon>Microbotryum</taxon>
    </lineage>
</organism>
<comment type="catalytic activity">
    <reaction evidence="14">
        <text>DNA(n) + a 2'-deoxyribonucleoside 5'-triphosphate = DNA(n+1) + diphosphate</text>
        <dbReference type="Rhea" id="RHEA:22508"/>
        <dbReference type="Rhea" id="RHEA-COMP:17339"/>
        <dbReference type="Rhea" id="RHEA-COMP:17340"/>
        <dbReference type="ChEBI" id="CHEBI:33019"/>
        <dbReference type="ChEBI" id="CHEBI:61560"/>
        <dbReference type="ChEBI" id="CHEBI:173112"/>
        <dbReference type="EC" id="2.7.7.49"/>
    </reaction>
</comment>
<dbReference type="PANTHER" id="PTHR42648:SF11">
    <property type="entry name" value="TRANSPOSON TY4-P GAG-POL POLYPROTEIN"/>
    <property type="match status" value="1"/>
</dbReference>
<dbReference type="InterPro" id="IPR013103">
    <property type="entry name" value="RVT_2"/>
</dbReference>
<evidence type="ECO:0000256" key="2">
    <source>
        <dbReference type="ARBA" id="ARBA00022695"/>
    </source>
</evidence>
<evidence type="ECO:0000259" key="17">
    <source>
        <dbReference type="PROSITE" id="PS50994"/>
    </source>
</evidence>
<dbReference type="InterPro" id="IPR001878">
    <property type="entry name" value="Znf_CCHC"/>
</dbReference>
<evidence type="ECO:0000256" key="10">
    <source>
        <dbReference type="ARBA" id="ARBA00022918"/>
    </source>
</evidence>
<dbReference type="GO" id="GO:0032196">
    <property type="term" value="P:transposition"/>
    <property type="evidence" value="ECO:0007669"/>
    <property type="project" value="UniProtKB-KW"/>
</dbReference>
<keyword evidence="8" id="KW-0694">RNA-binding</keyword>
<dbReference type="PANTHER" id="PTHR42648">
    <property type="entry name" value="TRANSPOSASE, PUTATIVE-RELATED"/>
    <property type="match status" value="1"/>
</dbReference>
<dbReference type="InterPro" id="IPR001584">
    <property type="entry name" value="Integrase_cat-core"/>
</dbReference>
<evidence type="ECO:0000256" key="6">
    <source>
        <dbReference type="ARBA" id="ARBA00022801"/>
    </source>
</evidence>
<dbReference type="InterPro" id="IPR039537">
    <property type="entry name" value="Retrotran_Ty1/copia-like"/>
</dbReference>
<dbReference type="GO" id="GO:0004519">
    <property type="term" value="F:endonuclease activity"/>
    <property type="evidence" value="ECO:0007669"/>
    <property type="project" value="UniProtKB-KW"/>
</dbReference>
<feature type="region of interest" description="Disordered" evidence="16">
    <location>
        <begin position="628"/>
        <end position="653"/>
    </location>
</feature>
<dbReference type="InterPro" id="IPR043502">
    <property type="entry name" value="DNA/RNA_pol_sf"/>
</dbReference>
<feature type="compositionally biased region" description="Low complexity" evidence="16">
    <location>
        <begin position="2189"/>
        <end position="2199"/>
    </location>
</feature>
<reference evidence="19" key="1">
    <citation type="submission" date="2016-09" db="EMBL/GenBank/DDBJ databases">
        <authorList>
            <person name="Jeantristanb JTB J.-T."/>
            <person name="Ricardo R."/>
        </authorList>
    </citation>
    <scope>NUCLEOTIDE SEQUENCE [LARGE SCALE GENOMIC DNA]</scope>
</reference>
<evidence type="ECO:0000256" key="3">
    <source>
        <dbReference type="ARBA" id="ARBA00022722"/>
    </source>
</evidence>
<keyword evidence="9" id="KW-0229">DNA integration</keyword>
<dbReference type="OrthoDB" id="3344688at2759"/>
<dbReference type="GO" id="GO:0015074">
    <property type="term" value="P:DNA integration"/>
    <property type="evidence" value="ECO:0007669"/>
    <property type="project" value="UniProtKB-KW"/>
</dbReference>
<feature type="compositionally biased region" description="Low complexity" evidence="16">
    <location>
        <begin position="2163"/>
        <end position="2182"/>
    </location>
</feature>
<name>A0A238F7C4_9BASI</name>
<dbReference type="SMART" id="SM00343">
    <property type="entry name" value="ZnF_C2HC"/>
    <property type="match status" value="2"/>
</dbReference>
<dbReference type="InterPro" id="IPR036397">
    <property type="entry name" value="RNaseH_sf"/>
</dbReference>
<dbReference type="GO" id="GO:0003723">
    <property type="term" value="F:RNA binding"/>
    <property type="evidence" value="ECO:0007669"/>
    <property type="project" value="UniProtKB-KW"/>
</dbReference>
<comment type="catalytic activity">
    <reaction evidence="15">
        <text>DNA(n) + a 2'-deoxyribonucleoside 5'-triphosphate = DNA(n+1) + diphosphate</text>
        <dbReference type="Rhea" id="RHEA:22508"/>
        <dbReference type="Rhea" id="RHEA-COMP:17339"/>
        <dbReference type="Rhea" id="RHEA-COMP:17340"/>
        <dbReference type="ChEBI" id="CHEBI:33019"/>
        <dbReference type="ChEBI" id="CHEBI:61560"/>
        <dbReference type="ChEBI" id="CHEBI:173112"/>
        <dbReference type="EC" id="2.7.7.7"/>
    </reaction>
</comment>
<dbReference type="InterPro" id="IPR012337">
    <property type="entry name" value="RNaseH-like_sf"/>
</dbReference>
<accession>A0A238F7C4</accession>
<feature type="region of interest" description="Disordered" evidence="16">
    <location>
        <begin position="392"/>
        <end position="424"/>
    </location>
</feature>
<dbReference type="GO" id="GO:0006310">
    <property type="term" value="P:DNA recombination"/>
    <property type="evidence" value="ECO:0007669"/>
    <property type="project" value="UniProtKB-KW"/>
</dbReference>
<dbReference type="EMBL" id="FMSP01000001">
    <property type="protein sequence ID" value="SCV67088.1"/>
    <property type="molecule type" value="Genomic_DNA"/>
</dbReference>
<keyword evidence="7" id="KW-0460">Magnesium</keyword>
<evidence type="ECO:0000313" key="19">
    <source>
        <dbReference type="Proteomes" id="UP000198372"/>
    </source>
</evidence>
<dbReference type="Pfam" id="PF25597">
    <property type="entry name" value="SH3_retrovirus"/>
    <property type="match status" value="1"/>
</dbReference>
<feature type="region of interest" description="Disordered" evidence="16">
    <location>
        <begin position="2163"/>
        <end position="2230"/>
    </location>
</feature>
<evidence type="ECO:0000256" key="4">
    <source>
        <dbReference type="ARBA" id="ARBA00022723"/>
    </source>
</evidence>
<evidence type="ECO:0000256" key="5">
    <source>
        <dbReference type="ARBA" id="ARBA00022759"/>
    </source>
</evidence>
<feature type="compositionally biased region" description="Low complexity" evidence="16">
    <location>
        <begin position="628"/>
        <end position="649"/>
    </location>
</feature>
<dbReference type="InterPro" id="IPR025724">
    <property type="entry name" value="GAG-pre-integrase_dom"/>
</dbReference>
<feature type="compositionally biased region" description="Polar residues" evidence="16">
    <location>
        <begin position="1120"/>
        <end position="1130"/>
    </location>
</feature>
<evidence type="ECO:0000256" key="16">
    <source>
        <dbReference type="SAM" id="MobiDB-lite"/>
    </source>
</evidence>
<keyword evidence="2" id="KW-0548">Nucleotidyltransferase</keyword>
<dbReference type="GO" id="GO:0005634">
    <property type="term" value="C:nucleus"/>
    <property type="evidence" value="ECO:0007669"/>
    <property type="project" value="UniProtKB-ARBA"/>
</dbReference>
<dbReference type="CDD" id="cd09272">
    <property type="entry name" value="RNase_HI_RT_Ty1"/>
    <property type="match status" value="1"/>
</dbReference>
<keyword evidence="5" id="KW-0255">Endonuclease</keyword>
<keyword evidence="10" id="KW-0695">RNA-directed DNA polymerase</keyword>
<dbReference type="Gene3D" id="3.30.420.10">
    <property type="entry name" value="Ribonuclease H-like superfamily/Ribonuclease H"/>
    <property type="match status" value="2"/>
</dbReference>
<evidence type="ECO:0000256" key="8">
    <source>
        <dbReference type="ARBA" id="ARBA00022884"/>
    </source>
</evidence>
<dbReference type="PROSITE" id="PS50994">
    <property type="entry name" value="INTEGRASE"/>
    <property type="match status" value="2"/>
</dbReference>
<keyword evidence="11" id="KW-0239">DNA-directed DNA polymerase</keyword>
<evidence type="ECO:0000256" key="13">
    <source>
        <dbReference type="ARBA" id="ARBA00023268"/>
    </source>
</evidence>
<evidence type="ECO:0000256" key="9">
    <source>
        <dbReference type="ARBA" id="ARBA00022908"/>
    </source>
</evidence>
<dbReference type="SUPFAM" id="SSF56672">
    <property type="entry name" value="DNA/RNA polymerases"/>
    <property type="match status" value="1"/>
</dbReference>
<feature type="domain" description="Integrase catalytic" evidence="17">
    <location>
        <begin position="857"/>
        <end position="1031"/>
    </location>
</feature>
<dbReference type="Pfam" id="PF13976">
    <property type="entry name" value="gag_pre-integrs"/>
    <property type="match status" value="1"/>
</dbReference>
<protein>
    <submittedName>
        <fullName evidence="18">BQ2448_5734 protein</fullName>
    </submittedName>
</protein>
<feature type="compositionally biased region" description="Polar residues" evidence="16">
    <location>
        <begin position="403"/>
        <end position="424"/>
    </location>
</feature>
<keyword evidence="13" id="KW-0511">Multifunctional enzyme</keyword>
<keyword evidence="12" id="KW-0233">DNA recombination</keyword>
<evidence type="ECO:0000256" key="1">
    <source>
        <dbReference type="ARBA" id="ARBA00022578"/>
    </source>
</evidence>
<evidence type="ECO:0000256" key="12">
    <source>
        <dbReference type="ARBA" id="ARBA00023172"/>
    </source>
</evidence>
<keyword evidence="11" id="KW-0808">Transferase</keyword>
<dbReference type="Pfam" id="PF07727">
    <property type="entry name" value="RVT_2"/>
    <property type="match status" value="2"/>
</dbReference>
<dbReference type="GO" id="GO:0008270">
    <property type="term" value="F:zinc ion binding"/>
    <property type="evidence" value="ECO:0007669"/>
    <property type="project" value="InterPro"/>
</dbReference>
<keyword evidence="19" id="KW-1185">Reference proteome</keyword>
<dbReference type="Proteomes" id="UP000198372">
    <property type="component" value="Unassembled WGS sequence"/>
</dbReference>
<feature type="region of interest" description="Disordered" evidence="16">
    <location>
        <begin position="1115"/>
        <end position="1144"/>
    </location>
</feature>
<sequence length="2437" mass="269219">MLASTDQKLFANWVRQLRLCLPTHLRSYVLDVIIQGHASFHDLPLRMFTHSGHPSVARAIISVTFEAVNKLKDDTTFARWDRALEMSVPTPVYCYLQTGNFPAEWSHTLQASWTDYVQSILFNSLDSLIQVLVQSTKTETPHELYIWLKDCFSPRDAQAYAKLIERFWSMPQIPLTSRAEFNQHVDNNIALATAIRLGKVDIKQVLVAARLFNNFNNGLSAWRTTFLQMHEGKDKLPCLEDMIKSMRTEAYNIIDQRPSAYMSNSDKPCASATPPGPCPTCKTGAVHWICECPNEEARKKWYNRPQSNRPRPSNKPAAQARFALTADNVPDKGPSISFVAASFLSATSDMLSLLLDSAASHHMVNESSAFVKLHKTSSVCIGRVRGYKPNVLPAHMTTPPPNDSTSNMGQPGATSPLTSSENSSLPADQLASLATLLSKLTTAALGTTSSGATRTTFPKHARLDGSKSFANWTRQLRLCLADDIRSYVLDDIVPDDWTALQRSARDAVACDIITNSIDSAAVSAVLDKIPTAELKAPKIYATLKLHYTPDDATRTLELFSQLWGFRPMPGTVAEFDTWITDFKSVVQEIIDAKTTIKDVLATLRRSPMNNERDALTDRMQVQLRSTNLSNEQSALLASSSATSSRGSSRPSHDHCLACHSSSHRIAQCPTRAQHTPPGPCRHCRKKGHWSFDCKKSGNDAPTDSNVESQHHVGFLVTGLLARHHKLRNNSFVVDSGATAHLVLDKSLFTTYRHTAPTKIGGIDIEKDGNTIAEGTRLDEGLYLLDAEHSQCQHLALLSCSQTSVPLLTLHRCLGHLAPSSIQRMITAGLLEGFGAGYSDEEVEKFVCNACLSAKGHRLPFPDSESHSQERLGLVHSDVLSFPERSRTGKHYLVTFLDDYSRKLWTYAIGHKSKVFGVFKTWLAEVELETGMTLKVLRTDNSGKYCSRAFTEFCKARGTRRQYSIPHTPQQNGRAERVNRSIVEGVLALLADAHLPNTFWEEAVAYFVYCKNWCQHSALDKATPDFIWQGRRTNASALHPFGCTAWLTVAPKLRSKLDPKATRVLFVGYDLDSKAFRFYDTNTNKFILGRNATFLDTKFPGLQGNSAAHKIDSHYADASHTKPQTTIKTGTPLSLSPLPASSPAPSLPPLPALSLATSLSSSVLPTVSDDSDDPLDLIGSHAQVRLNLLNVHRSDDDAYRKPISTEDSPDELDLIGHHLRDESPDEIDFLTQHHCAFIATDDDTSDTEAIQPVKSITSNPQTWRKAMSSDQREVWAKAVNDEFTSMRDDFKVFTIEDRSTVPAGATIVTSKFVWKTKRNALGDVTGHKARLVAQGNRQRNGIDFAETFAPVAHFSSIHSLLALAAANGLHVHQADIDKAYLHGNLDYNIWMTALHGFDFPGNKVLRLRHLGYTTTSTNHCVYSRLDDRHRPHYIALYIDDLLIISPDLAEIVCIISGLEQRYGVKRIGPAEYILGIQIQHLDNGSIALSQEWYIMDVLARFHFDTTTCGTTVLMTPGLSLTAIPGQGTKRIRSWYLQAIGSLLYISLGTHPDIAFAISYLAHFANNPGCHHWIAVKHVLRYLRATYRNELLYARGSARITGVAGYSNANWGACVDTSVSTMGYVFYIAGSAVSWSSKHQTRVADSTTDAEYLALSHAGKEGIYLSQLLEELHVKPVAPAHIFTDNEAAAAVARDPVRVSGTRHIRLREHFVCDMVNRGDISLSHVGTNNMVANIFTKALGPKVFLTHCYALGLRTRHPRLQSDSHSRGGGVSGERLILSLQGKGIIELISSTGDRLHLSDVFFVPRRHHALLHLGRTALTGWGGKCICTGMAKADRLFHLDAHLCMHTALVAARAPKVPLLTLHRRLGHCSLSTLRKLANSNQVKGIKWTYSADDCNDFQCDACMASKAHKLPFPLSESHASLPLGLVHSDLLMFPEPSVSGRRYLITFIDNFSRKAWAFPLLRKSNALAAFQRWKAEVENSSGAKIKTLRSDNGGKYTAFDKFCAEQGIRCDKSVPYTPEQNGHTKRLNRSIVKGVLALLHDSGLPAHLWEEATQYYLDCKNLTPHAGLNGDIPDAIWHGKPQDLSRLRTFGCRAWATMPQHERTKLKPKGTPLIFSIRISRNVTFIETEFPAAKQHICAPTKPTIVHTMVFQPVPVEVPAHPAVPATTSSSSSSAASSTAPLRAPLPTTSALSDTASDSEIDTPCPSPRERLAAAPPAPPSPLSDDSTNELNLIASNDASEPDTMHDAATTNSIADNASLNASQVLAYVASNTSLDTPLNMLPSRNADPTHWHQAMQSTHTEEWQGAAIDKFKSLLNKYNIYTVLNLAALPEGAKLLSSHFVFRTKRDQFGDVKSRKVRLVANGNTQHPGVNFKERFSPVVCFTSIQALIAITVLRGYKIHQADVNKAYLHGKLDQPLYKRPLQGINLPGKILKLD</sequence>
<evidence type="ECO:0000256" key="7">
    <source>
        <dbReference type="ARBA" id="ARBA00022842"/>
    </source>
</evidence>
<keyword evidence="1" id="KW-0815">Transposition</keyword>
<dbReference type="GO" id="GO:0003964">
    <property type="term" value="F:RNA-directed DNA polymerase activity"/>
    <property type="evidence" value="ECO:0007669"/>
    <property type="project" value="UniProtKB-KW"/>
</dbReference>
<keyword evidence="3" id="KW-0540">Nuclease</keyword>
<dbReference type="STRING" id="269621.A0A238F7C4"/>
<keyword evidence="4" id="KW-0479">Metal-binding</keyword>
<evidence type="ECO:0000256" key="11">
    <source>
        <dbReference type="ARBA" id="ARBA00022932"/>
    </source>
</evidence>